<dbReference type="Proteomes" id="UP001151760">
    <property type="component" value="Unassembled WGS sequence"/>
</dbReference>
<evidence type="ECO:0000313" key="4">
    <source>
        <dbReference type="EMBL" id="GJS86324.1"/>
    </source>
</evidence>
<dbReference type="InterPro" id="IPR013103">
    <property type="entry name" value="RVT_2"/>
</dbReference>
<dbReference type="EMBL" id="BQNB010011115">
    <property type="protein sequence ID" value="GJS86324.1"/>
    <property type="molecule type" value="Genomic_DNA"/>
</dbReference>
<reference evidence="4" key="1">
    <citation type="journal article" date="2022" name="Int. J. Mol. Sci.">
        <title>Draft Genome of Tanacetum Coccineum: Genomic Comparison of Closely Related Tanacetum-Family Plants.</title>
        <authorList>
            <person name="Yamashiro T."/>
            <person name="Shiraishi A."/>
            <person name="Nakayama K."/>
            <person name="Satake H."/>
        </authorList>
    </citation>
    <scope>NUCLEOTIDE SEQUENCE</scope>
</reference>
<feature type="region of interest" description="Disordered" evidence="2">
    <location>
        <begin position="256"/>
        <end position="286"/>
    </location>
</feature>
<name>A0ABQ4Z845_9ASTR</name>
<evidence type="ECO:0000256" key="2">
    <source>
        <dbReference type="SAM" id="MobiDB-lite"/>
    </source>
</evidence>
<feature type="domain" description="Reverse transcriptase Ty1/copia-type" evidence="3">
    <location>
        <begin position="3"/>
        <end position="40"/>
    </location>
</feature>
<evidence type="ECO:0000256" key="1">
    <source>
        <dbReference type="SAM" id="Coils"/>
    </source>
</evidence>
<sequence>MIKNKERLVAQGHIQEEGIDYEEVFAPVARIEAIRLFLAYDSFMGFKDPDHPDKVYKVVKALYGLHQAPRACQDKYVVEILKKFNYTDVKPASTPVDLEKPLVKDGDADDVDVHLYRSMIGSLMYLIASRTDIMFADSPFELVAYTDGDYARATQDRKSTIIGCQILGNRLISWQCKKQTVVATSTTEAEYVAAANLLTKGFDAGRFQYLVSILFEGRLLMSICYQAWIKGHVISTVVGDKAVHKELGNRMEMAATNTSSLEAEQDNDAQTRLATTSKQSNDPPLSRVNILGSREDNLKLIELMAHYTTLSALNALTKCPNLYASPIEQFWQTASLSTIEDGVIGITTTIDKKVNVFVSEASIRRHLKLEDSEGLKTLSTWIFFIHTILHCLSPKKTAWEQFSSDIATAIICLGSLSLNELRDLCTSLSKKVESLESELKQTKQTYHAAITKLIKRVKKLEQTIKTRQARRRAKVVIYYDEEAKEDPLKQGRSLIEELDLDAGISLLHLLQMQLEEDKVLKMFKLTPEEEEKLVLAVAKDKGKAIMHESEPPKKIKKRVQVQISVDEELAKKSDPAILRYHTLQNRPFSMAKVRKNMCLYIKNQVEKEIVQQDDVIAEQAVKESSRTARGRRKKLLTRKRARETLSEESTKKQKLEDDTEKEELQVYLKIVPEDESLDVESLATKYLIGDWETQILANNKYYYQIKRADGSVKHYKLFSAMLYDFDRQDVLELYRLVKERFQIASPKGYDLLV</sequence>
<comment type="caution">
    <text evidence="4">The sequence shown here is derived from an EMBL/GenBank/DDBJ whole genome shotgun (WGS) entry which is preliminary data.</text>
</comment>
<dbReference type="PANTHER" id="PTHR11439:SF495">
    <property type="entry name" value="REVERSE TRANSCRIPTASE, RNA-DEPENDENT DNA POLYMERASE-RELATED"/>
    <property type="match status" value="1"/>
</dbReference>
<dbReference type="PANTHER" id="PTHR11439">
    <property type="entry name" value="GAG-POL-RELATED RETROTRANSPOSON"/>
    <property type="match status" value="1"/>
</dbReference>
<dbReference type="CDD" id="cd09272">
    <property type="entry name" value="RNase_HI_RT_Ty1"/>
    <property type="match status" value="1"/>
</dbReference>
<feature type="compositionally biased region" description="Basic and acidic residues" evidence="2">
    <location>
        <begin position="642"/>
        <end position="656"/>
    </location>
</feature>
<evidence type="ECO:0000259" key="3">
    <source>
        <dbReference type="Pfam" id="PF07727"/>
    </source>
</evidence>
<reference evidence="4" key="2">
    <citation type="submission" date="2022-01" db="EMBL/GenBank/DDBJ databases">
        <authorList>
            <person name="Yamashiro T."/>
            <person name="Shiraishi A."/>
            <person name="Satake H."/>
            <person name="Nakayama K."/>
        </authorList>
    </citation>
    <scope>NUCLEOTIDE SEQUENCE</scope>
</reference>
<feature type="coiled-coil region" evidence="1">
    <location>
        <begin position="418"/>
        <end position="470"/>
    </location>
</feature>
<feature type="compositionally biased region" description="Polar residues" evidence="2">
    <location>
        <begin position="256"/>
        <end position="283"/>
    </location>
</feature>
<feature type="region of interest" description="Disordered" evidence="2">
    <location>
        <begin position="627"/>
        <end position="657"/>
    </location>
</feature>
<evidence type="ECO:0000313" key="5">
    <source>
        <dbReference type="Proteomes" id="UP001151760"/>
    </source>
</evidence>
<keyword evidence="5" id="KW-1185">Reference proteome</keyword>
<dbReference type="Pfam" id="PF07727">
    <property type="entry name" value="RVT_2"/>
    <property type="match status" value="1"/>
</dbReference>
<organism evidence="4 5">
    <name type="scientific">Tanacetum coccineum</name>
    <dbReference type="NCBI Taxonomy" id="301880"/>
    <lineage>
        <taxon>Eukaryota</taxon>
        <taxon>Viridiplantae</taxon>
        <taxon>Streptophyta</taxon>
        <taxon>Embryophyta</taxon>
        <taxon>Tracheophyta</taxon>
        <taxon>Spermatophyta</taxon>
        <taxon>Magnoliopsida</taxon>
        <taxon>eudicotyledons</taxon>
        <taxon>Gunneridae</taxon>
        <taxon>Pentapetalae</taxon>
        <taxon>asterids</taxon>
        <taxon>campanulids</taxon>
        <taxon>Asterales</taxon>
        <taxon>Asteraceae</taxon>
        <taxon>Asteroideae</taxon>
        <taxon>Anthemideae</taxon>
        <taxon>Anthemidinae</taxon>
        <taxon>Tanacetum</taxon>
    </lineage>
</organism>
<proteinExistence type="predicted"/>
<protein>
    <submittedName>
        <fullName evidence="4">Ribonuclease H-like domain-containing protein</fullName>
    </submittedName>
</protein>
<feature type="compositionally biased region" description="Basic residues" evidence="2">
    <location>
        <begin position="628"/>
        <end position="641"/>
    </location>
</feature>
<gene>
    <name evidence="4" type="ORF">Tco_0768960</name>
</gene>
<accession>A0ABQ4Z845</accession>
<keyword evidence="1" id="KW-0175">Coiled coil</keyword>